<organism evidence="1 2">
    <name type="scientific">Mycolicibacterium nivoides</name>
    <dbReference type="NCBI Taxonomy" id="2487344"/>
    <lineage>
        <taxon>Bacteria</taxon>
        <taxon>Bacillati</taxon>
        <taxon>Actinomycetota</taxon>
        <taxon>Actinomycetes</taxon>
        <taxon>Mycobacteriales</taxon>
        <taxon>Mycobacteriaceae</taxon>
        <taxon>Mycolicibacterium</taxon>
    </lineage>
</organism>
<comment type="caution">
    <text evidence="1">The sequence shown here is derived from an EMBL/GenBank/DDBJ whole genome shotgun (WGS) entry which is preliminary data.</text>
</comment>
<reference evidence="1 2" key="1">
    <citation type="submission" date="2024-12" db="EMBL/GenBank/DDBJ databases">
        <title>The coexistence of Mycolicibacterium septicum and Mycolicibacterium nivoides in clinical samples.</title>
        <authorList>
            <person name="Wang C."/>
            <person name="Feng Y."/>
            <person name="Zong Z."/>
        </authorList>
    </citation>
    <scope>NUCLEOTIDE SEQUENCE [LARGE SCALE GENOMIC DNA]</scope>
    <source>
        <strain evidence="1 2">120309</strain>
    </source>
</reference>
<name>A0ABW9L6F8_9MYCO</name>
<proteinExistence type="predicted"/>
<evidence type="ECO:0000313" key="1">
    <source>
        <dbReference type="EMBL" id="MFN6543548.1"/>
    </source>
</evidence>
<gene>
    <name evidence="1" type="ORF">ACK4CT_10190</name>
</gene>
<accession>A0ABW9L6F8</accession>
<dbReference type="Proteomes" id="UP001635816">
    <property type="component" value="Unassembled WGS sequence"/>
</dbReference>
<keyword evidence="2" id="KW-1185">Reference proteome</keyword>
<protein>
    <submittedName>
        <fullName evidence="1">Uncharacterized protein</fullName>
    </submittedName>
</protein>
<dbReference type="RefSeq" id="WP_409543104.1">
    <property type="nucleotide sequence ID" value="NZ_JBKBDD010000003.1"/>
</dbReference>
<sequence>MPSHRDPKADRIVLSIAGRSREDIPVTVTDVLGLTSYRFELDLGVLGQQTVLLDLFHRDDEL</sequence>
<dbReference type="EMBL" id="JBKBDD010000003">
    <property type="protein sequence ID" value="MFN6543548.1"/>
    <property type="molecule type" value="Genomic_DNA"/>
</dbReference>
<evidence type="ECO:0000313" key="2">
    <source>
        <dbReference type="Proteomes" id="UP001635816"/>
    </source>
</evidence>